<dbReference type="Proteomes" id="UP001470809">
    <property type="component" value="Chromosome"/>
</dbReference>
<dbReference type="EMBL" id="CP151767">
    <property type="protein sequence ID" value="WZU67403.1"/>
    <property type="molecule type" value="Genomic_DNA"/>
</dbReference>
<sequence length="135" mass="14733">MRQCFESDAVRAVFDGMPAHDRETALCLRDLIFAVAAETPTVGPVEEALRWGQPAYLTPKTKSGSTLRIGLIQQGGCAIFAHCATDIISTYAAMFPGCDQIEGNRAVVFTSADAIEPARLRFLIYHGLTYHLKLS</sequence>
<dbReference type="SUPFAM" id="SSF159888">
    <property type="entry name" value="YdhG-like"/>
    <property type="match status" value="1"/>
</dbReference>
<reference evidence="1" key="1">
    <citation type="submission" date="2024-08" db="EMBL/GenBank/DDBJ databases">
        <title>Phylogenomic analyses of a clade within the roseobacter group suggest taxonomic reassignments of species of the genera Aestuariivita, Citreicella, Loktanella, Nautella, Pelagibaca, Ruegeria, Thalassobius, Thiobacimonas and Tropicibacter, and the proposal o.</title>
        <authorList>
            <person name="Jeon C.O."/>
        </authorList>
    </citation>
    <scope>NUCLEOTIDE SEQUENCE</scope>
    <source>
        <strain evidence="1">SS1-5</strain>
    </source>
</reference>
<organism evidence="1 2">
    <name type="scientific">Yoonia rhodophyticola</name>
    <dbReference type="NCBI Taxonomy" id="3137370"/>
    <lineage>
        <taxon>Bacteria</taxon>
        <taxon>Pseudomonadati</taxon>
        <taxon>Pseudomonadota</taxon>
        <taxon>Alphaproteobacteria</taxon>
        <taxon>Rhodobacterales</taxon>
        <taxon>Paracoccaceae</taxon>
        <taxon>Yoonia</taxon>
    </lineage>
</organism>
<keyword evidence="2" id="KW-1185">Reference proteome</keyword>
<dbReference type="KEGG" id="yrh:AABB31_21120"/>
<dbReference type="RefSeq" id="WP_342076714.1">
    <property type="nucleotide sequence ID" value="NZ_CP151767.2"/>
</dbReference>
<proteinExistence type="predicted"/>
<evidence type="ECO:0000313" key="1">
    <source>
        <dbReference type="EMBL" id="WZU67403.1"/>
    </source>
</evidence>
<gene>
    <name evidence="1" type="ORF">AABB31_21120</name>
</gene>
<name>A0AAN0MCY8_9RHOB</name>
<protein>
    <submittedName>
        <fullName evidence="1">DUF1801 domain-containing protein</fullName>
    </submittedName>
</protein>
<accession>A0AAN0MCY8</accession>
<evidence type="ECO:0000313" key="2">
    <source>
        <dbReference type="Proteomes" id="UP001470809"/>
    </source>
</evidence>
<dbReference type="AlphaFoldDB" id="A0AAN0MCY8"/>